<dbReference type="PANTHER" id="PTHR47236">
    <property type="entry name" value="GENE, 32742-RELATED-RELATED"/>
    <property type="match status" value="1"/>
</dbReference>
<dbReference type="OrthoDB" id="439917at2759"/>
<proteinExistence type="predicted"/>
<accession>A0A8J4TR03</accession>
<dbReference type="Pfam" id="PF13181">
    <property type="entry name" value="TPR_8"/>
    <property type="match status" value="2"/>
</dbReference>
<name>A0A8J4TR03_CLAMG</name>
<evidence type="ECO:0000313" key="4">
    <source>
        <dbReference type="Proteomes" id="UP000727407"/>
    </source>
</evidence>
<organism evidence="3 4">
    <name type="scientific">Clarias magur</name>
    <name type="common">Asian catfish</name>
    <name type="synonym">Macropteronotus magur</name>
    <dbReference type="NCBI Taxonomy" id="1594786"/>
    <lineage>
        <taxon>Eukaryota</taxon>
        <taxon>Metazoa</taxon>
        <taxon>Chordata</taxon>
        <taxon>Craniata</taxon>
        <taxon>Vertebrata</taxon>
        <taxon>Euteleostomi</taxon>
        <taxon>Actinopterygii</taxon>
        <taxon>Neopterygii</taxon>
        <taxon>Teleostei</taxon>
        <taxon>Ostariophysi</taxon>
        <taxon>Siluriformes</taxon>
        <taxon>Clariidae</taxon>
        <taxon>Clarias</taxon>
    </lineage>
</organism>
<keyword evidence="2" id="KW-1133">Transmembrane helix</keyword>
<comment type="caution">
    <text evidence="3">The sequence shown here is derived from an EMBL/GenBank/DDBJ whole genome shotgun (WGS) entry which is preliminary data.</text>
</comment>
<feature type="non-terminal residue" evidence="3">
    <location>
        <position position="2385"/>
    </location>
</feature>
<dbReference type="SMART" id="SM00028">
    <property type="entry name" value="TPR"/>
    <property type="match status" value="3"/>
</dbReference>
<sequence length="2385" mass="265865">HYCPEGSETAVPCPRGMFTPSFWAKHINDCISCPPHHYAPIEGLSTCLPCASRAQQPLPGQEKCACLVDGQVFQASDGQCHCALGYQSTQKGNACKLKIYEICKDGKTRDQYGRCLDHRQWKHLCSHEVCASPELYEGFDASLGLCVCKSLTDSGRSECSGWCGERMRPVLQLVCSSAVLQLLYTEANRQVSASGNALLSLFKHWDSRGKLRCERHHGFSRPVYTIQAKEGGFYGFLHTIPAGVRMSILEGDQEKDSLSEISVRHSMGNHTHMDTESYWPMGSASRGARNREATQVMNPIACLHLEDVLLFTVTRQHYPQYDVENLFNTNAAFDWGVFRVFEQELAMGRSVNSFFSASFSEPGVYVFKLSSNQHKRMYVKVLPAGGDCYDIGPFFPTDPHYMIRMGITPQRQLLLRPDWWVIGGLLAGATVVLCLCLAVLVLFRQHGWPEKLPSQARYRDLHLKYNMDDYSSKGSRVTALKKMHRNLQVGMNEHPVLRAKAVSPDEFWDYEEQVNLEAFSSSTFYDILLKHSVSVTTRLGQLREEVKQLYQGVLEKVQGLQHGQMTVVVEGKLKSLERKVEQEIARRKVLGSQISQLLDSQLQILRNESQCQHTMHTSFLALLRECFRLLILVSDNQASLWNKYIKQCVMERVNVLAEEMAELVSVEAQRQGCWAVLQQGTGARLLCPSSGSVLTRDDIIAPDGSVRVCDIVHVDPCTGLIHPVANAHMLLASGHSMPVPSDFFLHTQTGRVLPMAGNVGFDPSSSTFIHTADACLGEVGKWESPVLPFIPYPSSRHSDLLEQCKLKSLQTGQKLVFGGPMCDYETGIIVPILAVTIHPQTGTVYPVGGVHVCPVTRLQQPIQIGCPMLDPRTGNVVLITGVSLDSHTGAVLPVGGLLLGESFIEPLSGRLVRVGGGSIRGGKVVPHAGGFQALLDSQALGARVRVVELIRAYSDEWKSRNPELHNEISKVRAAALDLEQAWRNSQHCMLQLLSCLEAQQEWAWWVAEDGGSLGDISLPGIELSLPALPGFEYPDPGGSGLSVPVLGEQMDWMSGCMVPLAGTMEDADGKGLVPICFGAQTVDPVTGVVAPVVGAQLDVWNRTVVPVTVSQCLNIRETPDIVLAEALQKECSMRALFWREQRVKEEELVADFDRTLRECLYTALQEESDHLVWTDIEKKIKEAAAELQETVYKEAQRRNAVKSELSLLLPRHILLTLTGGDDEEWKQQRDWHAELTSVLNRVSVFMARQQWEQDQSRPQSDEQQLLQDERVLKDERARQKELWEQLKQRYTELDVALSSVHWACELSQLRADTAEAILLGSFSYKDYGMVQHRSRRNPLKAMALTQQKMLPRLERLIHLLEDGKLSSLFTSAQSQQSSDLPMKHVFETDTSSRAWTESVPVAKDANLSCCAAVSAQSLKDHEKASSVSKLNELKAALYGTSPTRREQDVSPAQYQEAQNLKETPFPVHMTIPKLSDEEWRSVLELSPLFQLIQEVEEALKVRAKNTGLLSGEHVGSGCPFIDFLDAQWDCEGELVKVSADDLNPREFLIYQHGQLLLQLIHTHRVAPAVKLHIASSLPTNNYCCNAFRNSFYYQETDSTLYVRQQRLQSVGSFSLLLLHCAAHISTGQLSFDPTVAFQRAFFKVIQVCLNELFQARLELDSAEDKNQFTDSAINSLVLERVQKHDSGTVSENLNEVTRLLEKHKENSVFRKVESLLREKTLEVSPSDSELVKELNSSDVAVQKKAVEKADCLVASLEEKPSKSLINRTVINSNPSCNTTPVPSESPENFMKALEKDAEERRKMRQVKEKQANALKEKGNKVFALGDYELAVEVYTEGLKQLNDMPALYTNRAQALIKLKRYEEAISDCEWAIKCNDKCIKAYVHMGRAHLGQKHFNKAKLCYEKILAIAPEHETLVKDYLTQANLEEKKAFQEETALRELNDGKKDAMVIPDLLTKLDKPNERNLYYCGGVELLTQAVTDSTGQTLFRLNNGFSVITGNNNIRSCFARTSKDLHSEELCVSVLRFWRMVCNENEENQQLLLKCLSTRESIVQLLSSTSLAIQQECLTLVRMYCQTQYGRHLVIENLDLPRMVKHLMGHVGKVDNSGTMALDILENLAGENKFRIRSRENVTKVFAPAFEHLLENVAASSRDLLPRLISVIGTMSVDDVIVNKLAKREEFWKSSISAMGQCVSCEYRSVLYPLLGLMINLIIASNQTPAIQEYAVSGCKRCVALLSDPDGGIITRAAGLLSVVLSKSAAATQEVVQQGVVKKLLKILKGEGKTSSRYSIKAMAVCTASGQQACEELVKLDRRLTTMRKLLGSSDELVVGNSALCLGHCLAVQGVAASLLGTDCVMLLLRHVAGKSQRTAVQQNAAITLGKLCRAEP</sequence>
<keyword evidence="4" id="KW-1185">Reference proteome</keyword>
<evidence type="ECO:0000256" key="2">
    <source>
        <dbReference type="SAM" id="Phobius"/>
    </source>
</evidence>
<gene>
    <name evidence="3" type="ORF">DAT39_010419</name>
</gene>
<dbReference type="PROSITE" id="PS50005">
    <property type="entry name" value="TPR"/>
    <property type="match status" value="1"/>
</dbReference>
<keyword evidence="1" id="KW-0802">TPR repeat</keyword>
<evidence type="ECO:0000256" key="1">
    <source>
        <dbReference type="PROSITE-ProRule" id="PRU00339"/>
    </source>
</evidence>
<dbReference type="SUPFAM" id="SSF48452">
    <property type="entry name" value="TPR-like"/>
    <property type="match status" value="1"/>
</dbReference>
<feature type="non-terminal residue" evidence="3">
    <location>
        <position position="1"/>
    </location>
</feature>
<dbReference type="InterPro" id="IPR011989">
    <property type="entry name" value="ARM-like"/>
</dbReference>
<dbReference type="SMART" id="SM01411">
    <property type="entry name" value="Ephrin_rec_like"/>
    <property type="match status" value="1"/>
</dbReference>
<evidence type="ECO:0000313" key="3">
    <source>
        <dbReference type="EMBL" id="KAF5899860.1"/>
    </source>
</evidence>
<dbReference type="Gene3D" id="1.25.10.10">
    <property type="entry name" value="Leucine-rich Repeat Variant"/>
    <property type="match status" value="1"/>
</dbReference>
<feature type="repeat" description="TPR" evidence="1">
    <location>
        <begin position="1879"/>
        <end position="1912"/>
    </location>
</feature>
<dbReference type="InterPro" id="IPR019734">
    <property type="entry name" value="TPR_rpt"/>
</dbReference>
<dbReference type="Gene3D" id="1.25.40.10">
    <property type="entry name" value="Tetratricopeptide repeat domain"/>
    <property type="match status" value="1"/>
</dbReference>
<reference evidence="3" key="1">
    <citation type="submission" date="2020-07" db="EMBL/GenBank/DDBJ databases">
        <title>Clarias magur genome sequencing, assembly and annotation.</title>
        <authorList>
            <person name="Kushwaha B."/>
            <person name="Kumar R."/>
            <person name="Das P."/>
            <person name="Joshi C.G."/>
            <person name="Kumar D."/>
            <person name="Nagpure N.S."/>
            <person name="Pandey M."/>
            <person name="Agarwal S."/>
            <person name="Srivastava S."/>
            <person name="Singh M."/>
            <person name="Sahoo L."/>
            <person name="Jayasankar P."/>
            <person name="Meher P.K."/>
            <person name="Koringa P.G."/>
            <person name="Iquebal M.A."/>
            <person name="Das S.P."/>
            <person name="Bit A."/>
            <person name="Patnaik S."/>
            <person name="Patel N."/>
            <person name="Shah T.M."/>
            <person name="Hinsu A."/>
            <person name="Jena J.K."/>
        </authorList>
    </citation>
    <scope>NUCLEOTIDE SEQUENCE</scope>
    <source>
        <strain evidence="3">CIFAMagur01</strain>
        <tissue evidence="3">Testis</tissue>
    </source>
</reference>
<dbReference type="InterPro" id="IPR016024">
    <property type="entry name" value="ARM-type_fold"/>
</dbReference>
<keyword evidence="2" id="KW-0812">Transmembrane</keyword>
<dbReference type="Proteomes" id="UP000727407">
    <property type="component" value="Unassembled WGS sequence"/>
</dbReference>
<dbReference type="SUPFAM" id="SSF48371">
    <property type="entry name" value="ARM repeat"/>
    <property type="match status" value="1"/>
</dbReference>
<dbReference type="PANTHER" id="PTHR47236:SF5">
    <property type="entry name" value="GENE, 32742-RELATED"/>
    <property type="match status" value="1"/>
</dbReference>
<keyword evidence="2" id="KW-0472">Membrane</keyword>
<dbReference type="InterPro" id="IPR011990">
    <property type="entry name" value="TPR-like_helical_dom_sf"/>
</dbReference>
<dbReference type="EMBL" id="QNUK01000153">
    <property type="protein sequence ID" value="KAF5899860.1"/>
    <property type="molecule type" value="Genomic_DNA"/>
</dbReference>
<protein>
    <submittedName>
        <fullName evidence="3">Uncharacterized protein</fullName>
    </submittedName>
</protein>
<feature type="transmembrane region" description="Helical" evidence="2">
    <location>
        <begin position="419"/>
        <end position="443"/>
    </location>
</feature>